<evidence type="ECO:0000256" key="13">
    <source>
        <dbReference type="RuleBase" id="RU365062"/>
    </source>
</evidence>
<dbReference type="PRINTS" id="PR00979">
    <property type="entry name" value="TAFAZZIN"/>
</dbReference>
<dbReference type="SMART" id="SM00563">
    <property type="entry name" value="PlsC"/>
    <property type="match status" value="1"/>
</dbReference>
<comment type="subcellular location">
    <subcellularLocation>
        <location evidence="1">Mitochondrion inner membrane</location>
        <topology evidence="1">Peripheral membrane protein</topology>
        <orientation evidence="1">Intermembrane side</orientation>
    </subcellularLocation>
    <subcellularLocation>
        <location evidence="10">Mitochondrion outer membrane</location>
        <topology evidence="10">Peripheral membrane protein</topology>
        <orientation evidence="10">Intermembrane side</orientation>
    </subcellularLocation>
</comment>
<organism evidence="15 16">
    <name type="scientific">Cylicocyclus nassatus</name>
    <name type="common">Nematode worm</name>
    <dbReference type="NCBI Taxonomy" id="53992"/>
    <lineage>
        <taxon>Eukaryota</taxon>
        <taxon>Metazoa</taxon>
        <taxon>Ecdysozoa</taxon>
        <taxon>Nematoda</taxon>
        <taxon>Chromadorea</taxon>
        <taxon>Rhabditida</taxon>
        <taxon>Rhabditina</taxon>
        <taxon>Rhabditomorpha</taxon>
        <taxon>Strongyloidea</taxon>
        <taxon>Strongylidae</taxon>
        <taxon>Cylicocyclus</taxon>
    </lineage>
</organism>
<evidence type="ECO:0000256" key="12">
    <source>
        <dbReference type="ARBA" id="ARBA00049543"/>
    </source>
</evidence>
<dbReference type="EMBL" id="CATQJL010000305">
    <property type="protein sequence ID" value="CAJ0604082.1"/>
    <property type="molecule type" value="Genomic_DNA"/>
</dbReference>
<evidence type="ECO:0000313" key="15">
    <source>
        <dbReference type="EMBL" id="CAJ0604082.1"/>
    </source>
</evidence>
<comment type="caution">
    <text evidence="15">The sequence shown here is derived from an EMBL/GenBank/DDBJ whole genome shotgun (WGS) entry which is preliminary data.</text>
</comment>
<keyword evidence="4" id="KW-1000">Mitochondrion outer membrane</keyword>
<comment type="catalytic activity">
    <reaction evidence="12">
        <text>1,2-di-(9Z-octadecenoyl)-sn-glycero-3-phosphocholine + 1-hexadecanoyl-sn-glycero-3-phosphocholine = 1-hexadecanoyl-2-(9Z-octadecenoyl)-sn-glycero-3-phosphocholine + 1-(9Z-octadecenoyl)-sn-glycero-3-phosphocholine</text>
        <dbReference type="Rhea" id="RHEA:43816"/>
        <dbReference type="ChEBI" id="CHEBI:28610"/>
        <dbReference type="ChEBI" id="CHEBI:72998"/>
        <dbReference type="ChEBI" id="CHEBI:73001"/>
        <dbReference type="ChEBI" id="CHEBI:74669"/>
    </reaction>
    <physiologicalReaction direction="left-to-right" evidence="12">
        <dbReference type="Rhea" id="RHEA:43817"/>
    </physiologicalReaction>
    <physiologicalReaction direction="right-to-left" evidence="12">
        <dbReference type="Rhea" id="RHEA:43818"/>
    </physiologicalReaction>
</comment>
<evidence type="ECO:0000256" key="6">
    <source>
        <dbReference type="ARBA" id="ARBA00023098"/>
    </source>
</evidence>
<evidence type="ECO:0000256" key="2">
    <source>
        <dbReference type="ARBA" id="ARBA00010524"/>
    </source>
</evidence>
<reference evidence="15" key="1">
    <citation type="submission" date="2023-07" db="EMBL/GenBank/DDBJ databases">
        <authorList>
            <consortium name="CYATHOMIX"/>
        </authorList>
    </citation>
    <scope>NUCLEOTIDE SEQUENCE</scope>
    <source>
        <strain evidence="15">N/A</strain>
    </source>
</reference>
<dbReference type="InterPro" id="IPR000872">
    <property type="entry name" value="Tafazzin"/>
</dbReference>
<gene>
    <name evidence="15" type="ORF">CYNAS_LOCUS16065</name>
</gene>
<comment type="similarity">
    <text evidence="2 13">Belongs to the taffazin family.</text>
</comment>
<dbReference type="AlphaFoldDB" id="A0AA36H513"/>
<dbReference type="CDD" id="cd07989">
    <property type="entry name" value="LPLAT_AGPAT-like"/>
    <property type="match status" value="1"/>
</dbReference>
<evidence type="ECO:0000256" key="5">
    <source>
        <dbReference type="ARBA" id="ARBA00022792"/>
    </source>
</evidence>
<dbReference type="GO" id="GO:0005741">
    <property type="term" value="C:mitochondrial outer membrane"/>
    <property type="evidence" value="ECO:0007669"/>
    <property type="project" value="UniProtKB-SubCell"/>
</dbReference>
<protein>
    <recommendedName>
        <fullName evidence="13">Tafazzin family protein</fullName>
    </recommendedName>
</protein>
<evidence type="ECO:0000256" key="7">
    <source>
        <dbReference type="ARBA" id="ARBA00023128"/>
    </source>
</evidence>
<dbReference type="PANTHER" id="PTHR12497:SF0">
    <property type="entry name" value="TAFAZZIN"/>
    <property type="match status" value="1"/>
</dbReference>
<keyword evidence="3" id="KW-0808">Transferase</keyword>
<dbReference type="GO" id="GO:0047184">
    <property type="term" value="F:1-acylglycerophosphocholine O-acyltransferase activity"/>
    <property type="evidence" value="ECO:0007669"/>
    <property type="project" value="TreeGrafter"/>
</dbReference>
<evidence type="ECO:0000256" key="1">
    <source>
        <dbReference type="ARBA" id="ARBA00004137"/>
    </source>
</evidence>
<dbReference type="PANTHER" id="PTHR12497">
    <property type="entry name" value="TAZ PROTEIN TAFAZZIN"/>
    <property type="match status" value="1"/>
</dbReference>
<comment type="catalytic activity">
    <reaction evidence="11">
        <text>1'-[1,2-diacyl-sn-glycero-3-phospho],3'-[1-acyl-sn-glycero-3-phospho]-glycerol + a 1,2-diacyl-sn-glycero-3-phosphocholine = a cardiolipin + a 1-acyl-sn-glycero-3-phosphocholine</text>
        <dbReference type="Rhea" id="RHEA:33731"/>
        <dbReference type="ChEBI" id="CHEBI:57643"/>
        <dbReference type="ChEBI" id="CHEBI:58168"/>
        <dbReference type="ChEBI" id="CHEBI:62237"/>
        <dbReference type="ChEBI" id="CHEBI:64743"/>
    </reaction>
    <physiologicalReaction direction="left-to-right" evidence="11">
        <dbReference type="Rhea" id="RHEA:33732"/>
    </physiologicalReaction>
    <physiologicalReaction direction="right-to-left" evidence="11">
        <dbReference type="Rhea" id="RHEA:33733"/>
    </physiologicalReaction>
</comment>
<dbReference type="InterPro" id="IPR002123">
    <property type="entry name" value="Plipid/glycerol_acylTrfase"/>
</dbReference>
<sequence length="320" mass="37384">MSLRLMPVLDAASRNALYARRLLSFRIVKKFCVYNQRRQTGRLRDPAAPLEDFSFPWPFPKKPSTWYKIKSYITLGVVYLFTRLIFLPGVNKLRIFNKETFMKAWTDRTRPLITISNHRSNLDDPLLWAFVTMSEMWKNVDRHRYTLAAHNICFSKKWHTTFFSLGRCVPCVRGRGVHQKGMDFCVEKLNENGWVHMFPEGRVTPNPIRIKWGVGRLVMDSLNPPLILPIWCTNMGNVWTDQPPYHPRFGHNVDIHVGNLLDTRSILEELSLKKDWSELKRRKFITDAIQTELFKLGERVGVLADGTAARILRENVNDNL</sequence>
<evidence type="ECO:0000256" key="9">
    <source>
        <dbReference type="ARBA" id="ARBA00023315"/>
    </source>
</evidence>
<proteinExistence type="inferred from homology"/>
<dbReference type="GO" id="GO:0007007">
    <property type="term" value="P:inner mitochondrial membrane organization"/>
    <property type="evidence" value="ECO:0007669"/>
    <property type="project" value="TreeGrafter"/>
</dbReference>
<keyword evidence="5" id="KW-0999">Mitochondrion inner membrane</keyword>
<keyword evidence="6" id="KW-0443">Lipid metabolism</keyword>
<dbReference type="SUPFAM" id="SSF69593">
    <property type="entry name" value="Glycerol-3-phosphate (1)-acyltransferase"/>
    <property type="match status" value="1"/>
</dbReference>
<dbReference type="GO" id="GO:0035965">
    <property type="term" value="P:cardiolipin acyl-chain remodeling"/>
    <property type="evidence" value="ECO:0007669"/>
    <property type="project" value="TreeGrafter"/>
</dbReference>
<keyword evidence="7" id="KW-0496">Mitochondrion</keyword>
<dbReference type="Proteomes" id="UP001176961">
    <property type="component" value="Unassembled WGS sequence"/>
</dbReference>
<evidence type="ECO:0000259" key="14">
    <source>
        <dbReference type="SMART" id="SM00563"/>
    </source>
</evidence>
<accession>A0AA36H513</accession>
<evidence type="ECO:0000256" key="4">
    <source>
        <dbReference type="ARBA" id="ARBA00022787"/>
    </source>
</evidence>
<name>A0AA36H513_CYLNA</name>
<evidence type="ECO:0000313" key="16">
    <source>
        <dbReference type="Proteomes" id="UP001176961"/>
    </source>
</evidence>
<evidence type="ECO:0000256" key="3">
    <source>
        <dbReference type="ARBA" id="ARBA00022679"/>
    </source>
</evidence>
<keyword evidence="16" id="KW-1185">Reference proteome</keyword>
<dbReference type="Pfam" id="PF01553">
    <property type="entry name" value="Acyltransferase"/>
    <property type="match status" value="1"/>
</dbReference>
<keyword evidence="8" id="KW-0472">Membrane</keyword>
<evidence type="ECO:0000256" key="8">
    <source>
        <dbReference type="ARBA" id="ARBA00023136"/>
    </source>
</evidence>
<evidence type="ECO:0000256" key="10">
    <source>
        <dbReference type="ARBA" id="ARBA00024323"/>
    </source>
</evidence>
<dbReference type="GO" id="GO:0005743">
    <property type="term" value="C:mitochondrial inner membrane"/>
    <property type="evidence" value="ECO:0007669"/>
    <property type="project" value="UniProtKB-SubCell"/>
</dbReference>
<keyword evidence="9" id="KW-0012">Acyltransferase</keyword>
<feature type="domain" description="Phospholipid/glycerol acyltransferase" evidence="14">
    <location>
        <begin position="112"/>
        <end position="235"/>
    </location>
</feature>
<evidence type="ECO:0000256" key="11">
    <source>
        <dbReference type="ARBA" id="ARBA00047906"/>
    </source>
</evidence>